<dbReference type="PROSITE" id="PS50171">
    <property type="entry name" value="ZF_MATRIN"/>
    <property type="match status" value="1"/>
</dbReference>
<dbReference type="STRING" id="1890364.A0A2P6MVB3"/>
<proteinExistence type="inferred from homology"/>
<dbReference type="InterPro" id="IPR003604">
    <property type="entry name" value="Matrin/U1-like-C_Znf_C2H2"/>
</dbReference>
<keyword evidence="3" id="KW-0597">Phosphoprotein</keyword>
<dbReference type="EMBL" id="MDYQ01000371">
    <property type="protein sequence ID" value="PRP75661.1"/>
    <property type="molecule type" value="Genomic_DNA"/>
</dbReference>
<evidence type="ECO:0000313" key="11">
    <source>
        <dbReference type="Proteomes" id="UP000241769"/>
    </source>
</evidence>
<dbReference type="Pfam" id="PF12108">
    <property type="entry name" value="SF3a60_bindingd"/>
    <property type="match status" value="1"/>
</dbReference>
<comment type="similarity">
    <text evidence="2">Belongs to the SF3A3 family.</text>
</comment>
<dbReference type="InterPro" id="IPR000690">
    <property type="entry name" value="Matrin/U1-C_Znf_C2H2"/>
</dbReference>
<dbReference type="InterPro" id="IPR031774">
    <property type="entry name" value="SF3A3_dom"/>
</dbReference>
<evidence type="ECO:0000256" key="2">
    <source>
        <dbReference type="ARBA" id="ARBA00008776"/>
    </source>
</evidence>
<evidence type="ECO:0000256" key="4">
    <source>
        <dbReference type="ARBA" id="ARBA00022723"/>
    </source>
</evidence>
<evidence type="ECO:0000256" key="8">
    <source>
        <dbReference type="SAM" id="MobiDB-lite"/>
    </source>
</evidence>
<comment type="caution">
    <text evidence="10">The sequence shown here is derived from an EMBL/GenBank/DDBJ whole genome shotgun (WGS) entry which is preliminary data.</text>
</comment>
<evidence type="ECO:0000313" key="10">
    <source>
        <dbReference type="EMBL" id="PRP75661.1"/>
    </source>
</evidence>
<keyword evidence="5" id="KW-0863">Zinc-finger</keyword>
<dbReference type="PANTHER" id="PTHR12786">
    <property type="entry name" value="SPLICING FACTOR SF3A-RELATED"/>
    <property type="match status" value="1"/>
</dbReference>
<keyword evidence="6" id="KW-0862">Zinc</keyword>
<evidence type="ECO:0000256" key="7">
    <source>
        <dbReference type="ARBA" id="ARBA00023242"/>
    </source>
</evidence>
<dbReference type="InterPro" id="IPR024598">
    <property type="entry name" value="SF3a60/Prp9_C"/>
</dbReference>
<reference evidence="10 11" key="1">
    <citation type="journal article" date="2018" name="Genome Biol. Evol.">
        <title>Multiple Roots of Fruiting Body Formation in Amoebozoa.</title>
        <authorList>
            <person name="Hillmann F."/>
            <person name="Forbes G."/>
            <person name="Novohradska S."/>
            <person name="Ferling I."/>
            <person name="Riege K."/>
            <person name="Groth M."/>
            <person name="Westermann M."/>
            <person name="Marz M."/>
            <person name="Spaller T."/>
            <person name="Winckler T."/>
            <person name="Schaap P."/>
            <person name="Glockner G."/>
        </authorList>
    </citation>
    <scope>NUCLEOTIDE SEQUENCE [LARGE SCALE GENOMIC DNA]</scope>
    <source>
        <strain evidence="10 11">Jena</strain>
    </source>
</reference>
<evidence type="ECO:0000256" key="3">
    <source>
        <dbReference type="ARBA" id="ARBA00022553"/>
    </source>
</evidence>
<keyword evidence="7" id="KW-0539">Nucleus</keyword>
<dbReference type="Pfam" id="PF16837">
    <property type="entry name" value="SF3A3"/>
    <property type="match status" value="1"/>
</dbReference>
<dbReference type="GO" id="GO:0008270">
    <property type="term" value="F:zinc ion binding"/>
    <property type="evidence" value="ECO:0007669"/>
    <property type="project" value="UniProtKB-KW"/>
</dbReference>
<name>A0A2P6MVB3_9EUKA</name>
<evidence type="ECO:0000256" key="6">
    <source>
        <dbReference type="ARBA" id="ARBA00022833"/>
    </source>
</evidence>
<dbReference type="InterPro" id="IPR022755">
    <property type="entry name" value="Znf_C2H2_jaz"/>
</dbReference>
<dbReference type="InParanoid" id="A0A2P6MVB3"/>
<dbReference type="PROSITE" id="PS00028">
    <property type="entry name" value="ZINC_FINGER_C2H2_1"/>
    <property type="match status" value="1"/>
</dbReference>
<evidence type="ECO:0000256" key="5">
    <source>
        <dbReference type="ARBA" id="ARBA00022771"/>
    </source>
</evidence>
<gene>
    <name evidence="10" type="ORF">PROFUN_15627</name>
</gene>
<evidence type="ECO:0000259" key="9">
    <source>
        <dbReference type="PROSITE" id="PS50171"/>
    </source>
</evidence>
<dbReference type="GO" id="GO:0005681">
    <property type="term" value="C:spliceosomal complex"/>
    <property type="evidence" value="ECO:0007669"/>
    <property type="project" value="InterPro"/>
</dbReference>
<sequence length="511" mass="60186">MTSNLLETTRAEHEFVERTQFALLEEFEHAPKNYKESIAQTHRIVKYLDNIVEGRNKLVHIYEDADRARADDLRAIEGHGVDVFSRFYERLRDLKEFHRKNPGEAAVDPSDEVYLGDEVVPPFTGEEQYGRCIDLNDFYTRFLNLPEINKVVTEAASSKQKLLYVDYITRVFFQFDDDLSAKHGEYKQYVKDLYTYLISFIERSQPLFELKQYEASLTEDFETVWDHGNYRWNVDKIQVIPNLLPKPVEVKKEGETKRADDLREGTEEKTKEELDPLYCKFCKRSFAKQTVFDGHLKGKKHIQAEKKELGIVKIENRDSYKEVTSFEWKISEIAGNYLKEVIDETKVNIDKKQARSLDELMQDEEEEEGETMIQDEESDDEPEIKMTIEDYPVGWDGKPIPYWLYKLHGLGVKYSCEICGNAIYMGRKAYERHFQESRHAMGMRCLEIPNSKHFHDITKINDARALWEKIRRENSTATWKAEAEEEYEDKEGNVFNKKTFEDLKRQGLIKT</sequence>
<dbReference type="InterPro" id="IPR036236">
    <property type="entry name" value="Znf_C2H2_sf"/>
</dbReference>
<dbReference type="Gene3D" id="3.30.160.60">
    <property type="entry name" value="Classic Zinc Finger"/>
    <property type="match status" value="1"/>
</dbReference>
<dbReference type="Pfam" id="PF12171">
    <property type="entry name" value="zf-C2H2_jaz"/>
    <property type="match status" value="1"/>
</dbReference>
<dbReference type="GO" id="GO:0003723">
    <property type="term" value="F:RNA binding"/>
    <property type="evidence" value="ECO:0007669"/>
    <property type="project" value="InterPro"/>
</dbReference>
<dbReference type="InterPro" id="IPR021966">
    <property type="entry name" value="SF3a60_bindingd"/>
</dbReference>
<dbReference type="GO" id="GO:0000398">
    <property type="term" value="P:mRNA splicing, via spliceosome"/>
    <property type="evidence" value="ECO:0007669"/>
    <property type="project" value="InterPro"/>
</dbReference>
<feature type="region of interest" description="Disordered" evidence="8">
    <location>
        <begin position="358"/>
        <end position="380"/>
    </location>
</feature>
<comment type="subcellular location">
    <subcellularLocation>
        <location evidence="1">Nucleus</location>
    </subcellularLocation>
</comment>
<dbReference type="InterPro" id="IPR051421">
    <property type="entry name" value="RNA_Proc_DNA_Dmg_Regulator"/>
</dbReference>
<keyword evidence="4" id="KW-0479">Metal-binding</keyword>
<dbReference type="AlphaFoldDB" id="A0A2P6MVB3"/>
<dbReference type="SMART" id="SM00451">
    <property type="entry name" value="ZnF_U1"/>
    <property type="match status" value="1"/>
</dbReference>
<evidence type="ECO:0000256" key="1">
    <source>
        <dbReference type="ARBA" id="ARBA00004123"/>
    </source>
</evidence>
<dbReference type="SMART" id="SM00355">
    <property type="entry name" value="ZnF_C2H2"/>
    <property type="match status" value="2"/>
</dbReference>
<keyword evidence="11" id="KW-1185">Reference proteome</keyword>
<dbReference type="OrthoDB" id="2160351at2759"/>
<accession>A0A2P6MVB3</accession>
<dbReference type="Proteomes" id="UP000241769">
    <property type="component" value="Unassembled WGS sequence"/>
</dbReference>
<dbReference type="InterPro" id="IPR013087">
    <property type="entry name" value="Znf_C2H2_type"/>
</dbReference>
<protein>
    <recommendedName>
        <fullName evidence="9">Matrin-type domain-containing protein</fullName>
    </recommendedName>
</protein>
<feature type="compositionally biased region" description="Acidic residues" evidence="8">
    <location>
        <begin position="360"/>
        <end position="380"/>
    </location>
</feature>
<feature type="domain" description="Matrin-type" evidence="9">
    <location>
        <begin position="414"/>
        <end position="445"/>
    </location>
</feature>
<dbReference type="Pfam" id="PF11931">
    <property type="entry name" value="SF3a60_Prp9_C"/>
    <property type="match status" value="1"/>
</dbReference>
<dbReference type="FunCoup" id="A0A2P6MVB3">
    <property type="interactions" value="1229"/>
</dbReference>
<organism evidence="10 11">
    <name type="scientific">Planoprotostelium fungivorum</name>
    <dbReference type="NCBI Taxonomy" id="1890364"/>
    <lineage>
        <taxon>Eukaryota</taxon>
        <taxon>Amoebozoa</taxon>
        <taxon>Evosea</taxon>
        <taxon>Variosea</taxon>
        <taxon>Cavosteliida</taxon>
        <taxon>Cavosteliaceae</taxon>
        <taxon>Planoprotostelium</taxon>
    </lineage>
</organism>
<dbReference type="PANTHER" id="PTHR12786:SF2">
    <property type="entry name" value="SPLICING FACTOR 3A SUBUNIT 3"/>
    <property type="match status" value="1"/>
</dbReference>
<dbReference type="SUPFAM" id="SSF57667">
    <property type="entry name" value="beta-beta-alpha zinc fingers"/>
    <property type="match status" value="1"/>
</dbReference>